<sequence length="170" mass="19251">MFFRNGIGSAILINDKIYSGVNYSAGQFNNTYSNTELSLGDYCNDYNIFDRLTKKGMENEMLKISDIFRLASKGESPYMEIITDISKKIGFALANVLNLLDIGKIVISGEDYIKSDYFLNLIKENVRRNVDSNLFSNTIIEYSKLNNDIENLGALSLIINNLFKGRTLIK</sequence>
<dbReference type="Proteomes" id="UP001225134">
    <property type="component" value="Unassembled WGS sequence"/>
</dbReference>
<protein>
    <submittedName>
        <fullName evidence="2">ROK family protein</fullName>
    </submittedName>
</protein>
<dbReference type="SUPFAM" id="SSF53067">
    <property type="entry name" value="Actin-like ATPase domain"/>
    <property type="match status" value="1"/>
</dbReference>
<accession>A0ABT7HJB9</accession>
<name>A0ABT7HJB9_9FUSO</name>
<dbReference type="InterPro" id="IPR000600">
    <property type="entry name" value="ROK"/>
</dbReference>
<dbReference type="Pfam" id="PF00480">
    <property type="entry name" value="ROK"/>
    <property type="match status" value="1"/>
</dbReference>
<proteinExistence type="inferred from homology"/>
<dbReference type="PANTHER" id="PTHR18964:SF149">
    <property type="entry name" value="BIFUNCTIONAL UDP-N-ACETYLGLUCOSAMINE 2-EPIMERASE_N-ACETYLMANNOSAMINE KINASE"/>
    <property type="match status" value="1"/>
</dbReference>
<evidence type="ECO:0000256" key="1">
    <source>
        <dbReference type="ARBA" id="ARBA00006479"/>
    </source>
</evidence>
<dbReference type="InterPro" id="IPR043129">
    <property type="entry name" value="ATPase_NBD"/>
</dbReference>
<evidence type="ECO:0000313" key="2">
    <source>
        <dbReference type="EMBL" id="MDK9580593.1"/>
    </source>
</evidence>
<keyword evidence="3" id="KW-1185">Reference proteome</keyword>
<dbReference type="PANTHER" id="PTHR18964">
    <property type="entry name" value="ROK (REPRESSOR, ORF, KINASE) FAMILY"/>
    <property type="match status" value="1"/>
</dbReference>
<evidence type="ECO:0000313" key="3">
    <source>
        <dbReference type="Proteomes" id="UP001225134"/>
    </source>
</evidence>
<dbReference type="Gene3D" id="3.30.420.40">
    <property type="match status" value="1"/>
</dbReference>
<reference evidence="2 3" key="1">
    <citation type="submission" date="2023-06" db="EMBL/GenBank/DDBJ databases">
        <title>Antibody response to the Sneathia vaginalis cytopathogenic toxin A during pregnancy.</title>
        <authorList>
            <person name="Mccoy Z.T."/>
            <person name="Serrano M.G."/>
            <person name="Spaine K."/>
            <person name="Edwards D.J."/>
            <person name="Buck G.A."/>
            <person name="Jefferson K."/>
        </authorList>
    </citation>
    <scope>NUCLEOTIDE SEQUENCE [LARGE SCALE GENOMIC DNA]</scope>
    <source>
        <strain evidence="2 3">CCUG 42621</strain>
    </source>
</reference>
<gene>
    <name evidence="2" type="ORF">QQA45_03575</name>
</gene>
<dbReference type="EMBL" id="JASSPP010000004">
    <property type="protein sequence ID" value="MDK9580593.1"/>
    <property type="molecule type" value="Genomic_DNA"/>
</dbReference>
<comment type="similarity">
    <text evidence="1">Belongs to the ROK (NagC/XylR) family.</text>
</comment>
<comment type="caution">
    <text evidence="2">The sequence shown here is derived from an EMBL/GenBank/DDBJ whole genome shotgun (WGS) entry which is preliminary data.</text>
</comment>
<organism evidence="2 3">
    <name type="scientific">Sneathia sanguinegens</name>
    <dbReference type="NCBI Taxonomy" id="40543"/>
    <lineage>
        <taxon>Bacteria</taxon>
        <taxon>Fusobacteriati</taxon>
        <taxon>Fusobacteriota</taxon>
        <taxon>Fusobacteriia</taxon>
        <taxon>Fusobacteriales</taxon>
        <taxon>Leptotrichiaceae</taxon>
        <taxon>Sneathia</taxon>
    </lineage>
</organism>